<comment type="similarity">
    <text evidence="2 7">Belongs to the TVP38/TMEM64 family.</text>
</comment>
<keyword evidence="3 7" id="KW-1003">Cell membrane</keyword>
<evidence type="ECO:0000256" key="6">
    <source>
        <dbReference type="ARBA" id="ARBA00023136"/>
    </source>
</evidence>
<accession>A0A3E2MQ59</accession>
<dbReference type="InterPro" id="IPR032816">
    <property type="entry name" value="VTT_dom"/>
</dbReference>
<feature type="transmembrane region" description="Helical" evidence="7">
    <location>
        <begin position="98"/>
        <end position="115"/>
    </location>
</feature>
<proteinExistence type="inferred from homology"/>
<dbReference type="Proteomes" id="UP000257451">
    <property type="component" value="Unassembled WGS sequence"/>
</dbReference>
<dbReference type="PANTHER" id="PTHR12677">
    <property type="entry name" value="GOLGI APPARATUS MEMBRANE PROTEIN TVP38-RELATED"/>
    <property type="match status" value="1"/>
</dbReference>
<feature type="transmembrane region" description="Helical" evidence="7">
    <location>
        <begin position="211"/>
        <end position="234"/>
    </location>
</feature>
<protein>
    <recommendedName>
        <fullName evidence="7">TVP38/TMEM64 family membrane protein</fullName>
    </recommendedName>
</protein>
<evidence type="ECO:0000256" key="5">
    <source>
        <dbReference type="ARBA" id="ARBA00022989"/>
    </source>
</evidence>
<evidence type="ECO:0000256" key="7">
    <source>
        <dbReference type="RuleBase" id="RU366058"/>
    </source>
</evidence>
<dbReference type="AlphaFoldDB" id="A0A3E2MQ59"/>
<dbReference type="InterPro" id="IPR015414">
    <property type="entry name" value="TMEM64"/>
</dbReference>
<feature type="transmembrane region" description="Helical" evidence="7">
    <location>
        <begin position="66"/>
        <end position="86"/>
    </location>
</feature>
<keyword evidence="6 7" id="KW-0472">Membrane</keyword>
<comment type="subcellular location">
    <subcellularLocation>
        <location evidence="1 7">Cell membrane</location>
        <topology evidence="1 7">Multi-pass membrane protein</topology>
    </subcellularLocation>
</comment>
<evidence type="ECO:0000313" key="9">
    <source>
        <dbReference type="EMBL" id="RFZ34890.1"/>
    </source>
</evidence>
<dbReference type="Pfam" id="PF09335">
    <property type="entry name" value="VTT_dom"/>
    <property type="match status" value="1"/>
</dbReference>
<feature type="transmembrane region" description="Helical" evidence="7">
    <location>
        <begin position="127"/>
        <end position="152"/>
    </location>
</feature>
<keyword evidence="5 7" id="KW-1133">Transmembrane helix</keyword>
<feature type="transmembrane region" description="Helical" evidence="7">
    <location>
        <begin position="240"/>
        <end position="258"/>
    </location>
</feature>
<name>A0A3E2MQ59_MYCMR</name>
<gene>
    <name evidence="9" type="primary">ydjZ</name>
    <name evidence="9" type="ORF">DAVIS_04440</name>
</gene>
<feature type="domain" description="VTT" evidence="8">
    <location>
        <begin position="115"/>
        <end position="231"/>
    </location>
</feature>
<sequence>MTRCSLTAHSVTRNASREKRYIHLRPVLWVIVTASVLCKTTDTVRGIALALRTAARQMSRLRKVSTVAGITLLVAVALLVPLPTAVQMRDWASSVGPWLPLVFLLVHIVVTVPPFPRTAFTVAGGLLFGPVLGIVIAVTASTASAVIALLLVRAAGWRLNRLVPHGAVDRLDERLRERGWLAILSLRLIPAVPFAALNYGAGASAVRVVPYTLSTLAGLLPGTVAVVILGSALAGDGSPLLVLVSVCTAALGMSGLVFEVRQYRRHHRHQAPSDHGPVLEPACEPLGV</sequence>
<organism evidence="9 10">
    <name type="scientific">Mycobacterium marinum</name>
    <dbReference type="NCBI Taxonomy" id="1781"/>
    <lineage>
        <taxon>Bacteria</taxon>
        <taxon>Bacillati</taxon>
        <taxon>Actinomycetota</taxon>
        <taxon>Actinomycetes</taxon>
        <taxon>Mycobacteriales</taxon>
        <taxon>Mycobacteriaceae</taxon>
        <taxon>Mycobacterium</taxon>
        <taxon>Mycobacterium ulcerans group</taxon>
    </lineage>
</organism>
<dbReference type="PANTHER" id="PTHR12677:SF59">
    <property type="entry name" value="GOLGI APPARATUS MEMBRANE PROTEIN TVP38-RELATED"/>
    <property type="match status" value="1"/>
</dbReference>
<evidence type="ECO:0000256" key="1">
    <source>
        <dbReference type="ARBA" id="ARBA00004651"/>
    </source>
</evidence>
<evidence type="ECO:0000256" key="4">
    <source>
        <dbReference type="ARBA" id="ARBA00022692"/>
    </source>
</evidence>
<reference evidence="9 10" key="1">
    <citation type="journal article" date="2018" name="Sci. Rep.">
        <title>Extensive genomic diversity among Mycobacterium marinum strains revealed by whole genome sequencing.</title>
        <authorList>
            <person name="Das S."/>
            <person name="Pettersson B.M."/>
            <person name="Behra P.R."/>
            <person name="Mallick A."/>
            <person name="Cheramie M."/>
            <person name="Ramesh M."/>
            <person name="Shirreff L."/>
            <person name="DuCote T."/>
            <person name="Dasgupta S."/>
            <person name="Ennis D.G."/>
            <person name="Kirsebom L.A."/>
        </authorList>
    </citation>
    <scope>NUCLEOTIDE SEQUENCE [LARGE SCALE GENOMIC DNA]</scope>
    <source>
        <strain evidence="9 10">Davis1</strain>
    </source>
</reference>
<comment type="caution">
    <text evidence="9">The sequence shown here is derived from an EMBL/GenBank/DDBJ whole genome shotgun (WGS) entry which is preliminary data.</text>
</comment>
<dbReference type="EMBL" id="PEDF01000176">
    <property type="protein sequence ID" value="RFZ34890.1"/>
    <property type="molecule type" value="Genomic_DNA"/>
</dbReference>
<evidence type="ECO:0000256" key="3">
    <source>
        <dbReference type="ARBA" id="ARBA00022475"/>
    </source>
</evidence>
<evidence type="ECO:0000259" key="8">
    <source>
        <dbReference type="Pfam" id="PF09335"/>
    </source>
</evidence>
<evidence type="ECO:0000313" key="10">
    <source>
        <dbReference type="Proteomes" id="UP000257451"/>
    </source>
</evidence>
<evidence type="ECO:0000256" key="2">
    <source>
        <dbReference type="ARBA" id="ARBA00008640"/>
    </source>
</evidence>
<dbReference type="GO" id="GO:0005886">
    <property type="term" value="C:plasma membrane"/>
    <property type="evidence" value="ECO:0007669"/>
    <property type="project" value="UniProtKB-SubCell"/>
</dbReference>
<keyword evidence="4 7" id="KW-0812">Transmembrane</keyword>